<dbReference type="InterPro" id="IPR004358">
    <property type="entry name" value="Sig_transdc_His_kin-like_C"/>
</dbReference>
<dbReference type="Gene3D" id="1.10.287.130">
    <property type="match status" value="1"/>
</dbReference>
<keyword evidence="3 9" id="KW-0597">Phosphoprotein</keyword>
<dbReference type="NCBIfam" id="TIGR00229">
    <property type="entry name" value="sensory_box"/>
    <property type="match status" value="1"/>
</dbReference>
<dbReference type="InterPro" id="IPR003018">
    <property type="entry name" value="GAF"/>
</dbReference>
<name>Q3B3P9_CHLL3</name>
<evidence type="ECO:0000256" key="9">
    <source>
        <dbReference type="PROSITE-ProRule" id="PRU00169"/>
    </source>
</evidence>
<keyword evidence="5" id="KW-0547">Nucleotide-binding</keyword>
<dbReference type="Proteomes" id="UP000002709">
    <property type="component" value="Chromosome"/>
</dbReference>
<dbReference type="Pfam" id="PF08447">
    <property type="entry name" value="PAS_3"/>
    <property type="match status" value="1"/>
</dbReference>
<dbReference type="Pfam" id="PF02518">
    <property type="entry name" value="HATPase_c"/>
    <property type="match status" value="1"/>
</dbReference>
<dbReference type="InterPro" id="IPR003661">
    <property type="entry name" value="HisK_dim/P_dom"/>
</dbReference>
<dbReference type="GO" id="GO:0000155">
    <property type="term" value="F:phosphorelay sensor kinase activity"/>
    <property type="evidence" value="ECO:0007669"/>
    <property type="project" value="InterPro"/>
</dbReference>
<keyword evidence="7" id="KW-0067">ATP-binding</keyword>
<dbReference type="InterPro" id="IPR013655">
    <property type="entry name" value="PAS_fold_3"/>
</dbReference>
<feature type="modified residue" description="4-aspartylphosphate" evidence="9">
    <location>
        <position position="743"/>
    </location>
</feature>
<proteinExistence type="predicted"/>
<evidence type="ECO:0000259" key="10">
    <source>
        <dbReference type="PROSITE" id="PS50109"/>
    </source>
</evidence>
<dbReference type="SMART" id="SM00387">
    <property type="entry name" value="HATPase_c"/>
    <property type="match status" value="1"/>
</dbReference>
<reference evidence="14" key="1">
    <citation type="submission" date="2005-08" db="EMBL/GenBank/DDBJ databases">
        <title>Complete sequence of Pelodictyon luteolum DSM 273.</title>
        <authorList>
            <consortium name="US DOE Joint Genome Institute"/>
            <person name="Copeland A."/>
            <person name="Lucas S."/>
            <person name="Lapidus A."/>
            <person name="Barry K."/>
            <person name="Detter J.C."/>
            <person name="Glavina T."/>
            <person name="Hammon N."/>
            <person name="Israni S."/>
            <person name="Pitluck S."/>
            <person name="Bryant D."/>
            <person name="Schmutz J."/>
            <person name="Larimer F."/>
            <person name="Land M."/>
            <person name="Kyrpides N."/>
            <person name="Ivanova N."/>
            <person name="Richardson P."/>
        </authorList>
    </citation>
    <scope>NUCLEOTIDE SEQUENCE [LARGE SCALE GENOMIC DNA]</scope>
    <source>
        <strain evidence="14">DSM 273 / BCRC 81028 / 2530</strain>
    </source>
</reference>
<dbReference type="PROSITE" id="PS50113">
    <property type="entry name" value="PAC"/>
    <property type="match status" value="1"/>
</dbReference>
<evidence type="ECO:0000259" key="11">
    <source>
        <dbReference type="PROSITE" id="PS50110"/>
    </source>
</evidence>
<dbReference type="Gene3D" id="3.30.565.10">
    <property type="entry name" value="Histidine kinase-like ATPase, C-terminal domain"/>
    <property type="match status" value="1"/>
</dbReference>
<keyword evidence="4 13" id="KW-0808">Transferase</keyword>
<evidence type="ECO:0000256" key="3">
    <source>
        <dbReference type="ARBA" id="ARBA00022553"/>
    </source>
</evidence>
<feature type="domain" description="PAC" evidence="12">
    <location>
        <begin position="102"/>
        <end position="155"/>
    </location>
</feature>
<dbReference type="AlphaFoldDB" id="Q3B3P9"/>
<dbReference type="InterPro" id="IPR036097">
    <property type="entry name" value="HisK_dim/P_sf"/>
</dbReference>
<organism evidence="13 14">
    <name type="scientific">Chlorobium luteolum (strain DSM 273 / BCRC 81028 / 2530)</name>
    <name type="common">Pelodictyon luteolum</name>
    <dbReference type="NCBI Taxonomy" id="319225"/>
    <lineage>
        <taxon>Bacteria</taxon>
        <taxon>Pseudomonadati</taxon>
        <taxon>Chlorobiota</taxon>
        <taxon>Chlorobiia</taxon>
        <taxon>Chlorobiales</taxon>
        <taxon>Chlorobiaceae</taxon>
        <taxon>Chlorobium/Pelodictyon group</taxon>
        <taxon>Pelodictyon</taxon>
    </lineage>
</organism>
<dbReference type="SUPFAM" id="SSF55874">
    <property type="entry name" value="ATPase domain of HSP90 chaperone/DNA topoisomerase II/histidine kinase"/>
    <property type="match status" value="1"/>
</dbReference>
<dbReference type="InterPro" id="IPR029016">
    <property type="entry name" value="GAF-like_dom_sf"/>
</dbReference>
<dbReference type="Gene3D" id="2.10.70.100">
    <property type="match status" value="1"/>
</dbReference>
<dbReference type="PRINTS" id="PR00344">
    <property type="entry name" value="BCTRLSENSOR"/>
</dbReference>
<dbReference type="SUPFAM" id="SSF55785">
    <property type="entry name" value="PYP-like sensor domain (PAS domain)"/>
    <property type="match status" value="2"/>
</dbReference>
<dbReference type="CDD" id="cd00082">
    <property type="entry name" value="HisKA"/>
    <property type="match status" value="1"/>
</dbReference>
<dbReference type="EC" id="2.7.13.3" evidence="2"/>
<dbReference type="Pfam" id="PF00072">
    <property type="entry name" value="Response_reg"/>
    <property type="match status" value="1"/>
</dbReference>
<dbReference type="SMART" id="SM00448">
    <property type="entry name" value="REC"/>
    <property type="match status" value="1"/>
</dbReference>
<evidence type="ECO:0000256" key="6">
    <source>
        <dbReference type="ARBA" id="ARBA00022777"/>
    </source>
</evidence>
<dbReference type="Pfam" id="PF13426">
    <property type="entry name" value="PAS_9"/>
    <property type="match status" value="1"/>
</dbReference>
<dbReference type="InterPro" id="IPR000014">
    <property type="entry name" value="PAS"/>
</dbReference>
<feature type="domain" description="Response regulatory" evidence="11">
    <location>
        <begin position="695"/>
        <end position="808"/>
    </location>
</feature>
<dbReference type="InterPro" id="IPR035965">
    <property type="entry name" value="PAS-like_dom_sf"/>
</dbReference>
<comment type="catalytic activity">
    <reaction evidence="1">
        <text>ATP + protein L-histidine = ADP + protein N-phospho-L-histidine.</text>
        <dbReference type="EC" id="2.7.13.3"/>
    </reaction>
</comment>
<dbReference type="SUPFAM" id="SSF55781">
    <property type="entry name" value="GAF domain-like"/>
    <property type="match status" value="1"/>
</dbReference>
<dbReference type="InterPro" id="IPR005467">
    <property type="entry name" value="His_kinase_dom"/>
</dbReference>
<dbReference type="PANTHER" id="PTHR43065">
    <property type="entry name" value="SENSOR HISTIDINE KINASE"/>
    <property type="match status" value="1"/>
</dbReference>
<dbReference type="InterPro" id="IPR000700">
    <property type="entry name" value="PAS-assoc_C"/>
</dbReference>
<dbReference type="HOGENOM" id="CLU_000445_114_51_10"/>
<dbReference type="CDD" id="cd00130">
    <property type="entry name" value="PAS"/>
    <property type="match status" value="1"/>
</dbReference>
<keyword evidence="14" id="KW-1185">Reference proteome</keyword>
<gene>
    <name evidence="13" type="ordered locus">Plut_1170</name>
</gene>
<evidence type="ECO:0000256" key="1">
    <source>
        <dbReference type="ARBA" id="ARBA00000085"/>
    </source>
</evidence>
<evidence type="ECO:0000313" key="13">
    <source>
        <dbReference type="EMBL" id="ABB24032.1"/>
    </source>
</evidence>
<dbReference type="InterPro" id="IPR036890">
    <property type="entry name" value="HATPase_C_sf"/>
</dbReference>
<dbReference type="GO" id="GO:0005524">
    <property type="term" value="F:ATP binding"/>
    <property type="evidence" value="ECO:0007669"/>
    <property type="project" value="UniProtKB-KW"/>
</dbReference>
<dbReference type="InterPro" id="IPR001610">
    <property type="entry name" value="PAC"/>
</dbReference>
<dbReference type="SMART" id="SM00086">
    <property type="entry name" value="PAC"/>
    <property type="match status" value="2"/>
</dbReference>
<dbReference type="InterPro" id="IPR011006">
    <property type="entry name" value="CheY-like_superfamily"/>
</dbReference>
<dbReference type="RefSeq" id="WP_011357904.1">
    <property type="nucleotide sequence ID" value="NC_007512.1"/>
</dbReference>
<dbReference type="EMBL" id="CP000096">
    <property type="protein sequence ID" value="ABB24032.1"/>
    <property type="molecule type" value="Genomic_DNA"/>
</dbReference>
<accession>Q3B3P9</accession>
<feature type="domain" description="Histidine kinase" evidence="10">
    <location>
        <begin position="462"/>
        <end position="672"/>
    </location>
</feature>
<dbReference type="Pfam" id="PF13185">
    <property type="entry name" value="GAF_2"/>
    <property type="match status" value="1"/>
</dbReference>
<dbReference type="PROSITE" id="PS50109">
    <property type="entry name" value="HIS_KIN"/>
    <property type="match status" value="1"/>
</dbReference>
<evidence type="ECO:0000256" key="2">
    <source>
        <dbReference type="ARBA" id="ARBA00012438"/>
    </source>
</evidence>
<protein>
    <recommendedName>
        <fullName evidence="2">histidine kinase</fullName>
        <ecNumber evidence="2">2.7.13.3</ecNumber>
    </recommendedName>
</protein>
<dbReference type="Gene3D" id="3.30.450.20">
    <property type="entry name" value="PAS domain"/>
    <property type="match status" value="2"/>
</dbReference>
<dbReference type="SMART" id="SM00091">
    <property type="entry name" value="PAS"/>
    <property type="match status" value="2"/>
</dbReference>
<dbReference type="InterPro" id="IPR003594">
    <property type="entry name" value="HATPase_dom"/>
</dbReference>
<dbReference type="STRING" id="319225.Plut_1170"/>
<dbReference type="KEGG" id="plt:Plut_1170"/>
<dbReference type="SUPFAM" id="SSF47384">
    <property type="entry name" value="Homodimeric domain of signal transducing histidine kinase"/>
    <property type="match status" value="1"/>
</dbReference>
<evidence type="ECO:0000256" key="8">
    <source>
        <dbReference type="ARBA" id="ARBA00023012"/>
    </source>
</evidence>
<evidence type="ECO:0000256" key="5">
    <source>
        <dbReference type="ARBA" id="ARBA00022741"/>
    </source>
</evidence>
<dbReference type="PANTHER" id="PTHR43065:SF46">
    <property type="entry name" value="C4-DICARBOXYLATE TRANSPORT SENSOR PROTEIN DCTB"/>
    <property type="match status" value="1"/>
</dbReference>
<dbReference type="InterPro" id="IPR001789">
    <property type="entry name" value="Sig_transdc_resp-reg_receiver"/>
</dbReference>
<sequence length="817" mass="90866">MEKTQHLSSLSGGIGQSRLTGLIDSIAEGTSDPILSLVHAGRWGWDITTNANEWSEELWPLYGLDPHSTEPSYEAWRETIFPEDREAVESTIHNAVAKGTEFNCTWRVNGLNSSEVQWLMSKGTPVRDEQGKVIRYAGIVLDVTEWMRADGMRRESQARFKAVFESNSVIKLILDPASGNIIDANGCAERYYGWPAGQLQSMNISQINVLPWEAIQSHLASWQEHESQHFEFRHRRADRTIRDVEAFGSKISIHGKPYVYLIINDITERNRLASLMAFRLRLYQMSETATEAELLRATLNEAERLTDSIIGFCHVLSGPFSPDMQRVWSTNTMQHECRMDTDQGDMGVRMAGIWQEALRDGKALIHNDFKSLNRNRPLPHGHSDVQRELVVPHMEGTTVTAIFGIGNCPYDYTEDDASLVNNLAGFAWDIIARKHAERAEQVMQEQLNQSQKLELVGQLAGGIAHDYNNMLAITLGHVEMLLDQVPESHPFFNGLKAILNSTERSVAITSQLLAFARKQTVQPAVVRLNALVEECLPMLRGAMGESIACVWHPGPAINSISIDPGQFDQILLILCLNARDAIKENGTITINAGESTTPGYAVLTVSDTGIGINERHLPHIFEPFFTTKEVGKGTGLGLSTVYGIVKQHNGHVACSSEQGKGTTFTLSFPLYSDPVVAEKPADDERSEPAVEDSKVILIVEDEPDILHLVQTILEKIGYRVRSAPDGESALKLDPQGINLLLTDVVLPGMNGPQLYEIMQEADPDLQCMFMSGYAPESLDHLQSLQEGVNFIRKPFSIKDLVGLVQRSLEPQSYLPPQ</sequence>
<dbReference type="Gene3D" id="3.30.450.40">
    <property type="match status" value="1"/>
</dbReference>
<evidence type="ECO:0000259" key="12">
    <source>
        <dbReference type="PROSITE" id="PS50113"/>
    </source>
</evidence>
<keyword evidence="6 13" id="KW-0418">Kinase</keyword>
<keyword evidence="8" id="KW-0902">Two-component regulatory system</keyword>
<evidence type="ECO:0000313" key="14">
    <source>
        <dbReference type="Proteomes" id="UP000002709"/>
    </source>
</evidence>
<evidence type="ECO:0000256" key="4">
    <source>
        <dbReference type="ARBA" id="ARBA00022679"/>
    </source>
</evidence>
<dbReference type="SUPFAM" id="SSF52172">
    <property type="entry name" value="CheY-like"/>
    <property type="match status" value="1"/>
</dbReference>
<dbReference type="Gene3D" id="3.40.50.2300">
    <property type="match status" value="1"/>
</dbReference>
<evidence type="ECO:0000256" key="7">
    <source>
        <dbReference type="ARBA" id="ARBA00022840"/>
    </source>
</evidence>
<dbReference type="PROSITE" id="PS50110">
    <property type="entry name" value="RESPONSE_REGULATORY"/>
    <property type="match status" value="1"/>
</dbReference>
<dbReference type="eggNOG" id="COG4191">
    <property type="taxonomic scope" value="Bacteria"/>
</dbReference>